<gene>
    <name evidence="1" type="ORF">YSA_03585</name>
</gene>
<protein>
    <submittedName>
        <fullName evidence="1">Uncharacterized protein</fullName>
    </submittedName>
</protein>
<dbReference type="KEGG" id="ppi:YSA_03585"/>
<name>I3UT80_PSEPU</name>
<evidence type="ECO:0000313" key="2">
    <source>
        <dbReference type="Proteomes" id="UP000005268"/>
    </source>
</evidence>
<evidence type="ECO:0000313" key="1">
    <source>
        <dbReference type="EMBL" id="AFK68701.1"/>
    </source>
</evidence>
<dbReference type="Proteomes" id="UP000005268">
    <property type="component" value="Chromosome"/>
</dbReference>
<proteinExistence type="predicted"/>
<sequence length="58" mass="6316">MCLKSLQLNGRIAAGAGNCLARALEPAPIVYLYEQTTWTRPVILLRVWPFGITSKAAA</sequence>
<organism evidence="1 2">
    <name type="scientific">Pseudomonas putida ND6</name>
    <dbReference type="NCBI Taxonomy" id="231023"/>
    <lineage>
        <taxon>Bacteria</taxon>
        <taxon>Pseudomonadati</taxon>
        <taxon>Pseudomonadota</taxon>
        <taxon>Gammaproteobacteria</taxon>
        <taxon>Pseudomonadales</taxon>
        <taxon>Pseudomonadaceae</taxon>
        <taxon>Pseudomonas</taxon>
    </lineage>
</organism>
<dbReference type="AlphaFoldDB" id="I3UT80"/>
<dbReference type="EMBL" id="CP003588">
    <property type="protein sequence ID" value="AFK68701.1"/>
    <property type="molecule type" value="Genomic_DNA"/>
</dbReference>
<dbReference type="HOGENOM" id="CLU_2975942_0_0_6"/>
<reference evidence="1 2" key="1">
    <citation type="journal article" date="2012" name="J. Bacteriol.">
        <title>Complete Genome Sequence of the Naphthalene-Degrading Pseudomonas putida Strain ND6.</title>
        <authorList>
            <person name="Li S."/>
            <person name="Zhao H."/>
            <person name="Li Y."/>
            <person name="Niu S."/>
            <person name="Cai B."/>
        </authorList>
    </citation>
    <scope>NUCLEOTIDE SEQUENCE [LARGE SCALE GENOMIC DNA]</scope>
    <source>
        <strain evidence="1 2">ND6</strain>
    </source>
</reference>
<accession>I3UT80</accession>